<keyword evidence="2 3" id="KW-0663">Pyridoxal phosphate</keyword>
<evidence type="ECO:0000256" key="2">
    <source>
        <dbReference type="ARBA" id="ARBA00022898"/>
    </source>
</evidence>
<dbReference type="InterPro" id="IPR049704">
    <property type="entry name" value="Aminotrans_3_PPA_site"/>
</dbReference>
<keyword evidence="4" id="KW-0032">Aminotransferase</keyword>
<name>A0ABV9VK31_9ACTN</name>
<dbReference type="InterPro" id="IPR015422">
    <property type="entry name" value="PyrdxlP-dep_Trfase_small"/>
</dbReference>
<keyword evidence="4" id="KW-0808">Transferase</keyword>
<dbReference type="SUPFAM" id="SSF53383">
    <property type="entry name" value="PLP-dependent transferases"/>
    <property type="match status" value="1"/>
</dbReference>
<evidence type="ECO:0000256" key="3">
    <source>
        <dbReference type="RuleBase" id="RU003560"/>
    </source>
</evidence>
<dbReference type="InterPro" id="IPR015421">
    <property type="entry name" value="PyrdxlP-dep_Trfase_major"/>
</dbReference>
<protein>
    <submittedName>
        <fullName evidence="4">Aspartate aminotransferase family protein</fullName>
    </submittedName>
</protein>
<comment type="caution">
    <text evidence="4">The sequence shown here is derived from an EMBL/GenBank/DDBJ whole genome shotgun (WGS) entry which is preliminary data.</text>
</comment>
<dbReference type="InterPro" id="IPR005814">
    <property type="entry name" value="Aminotrans_3"/>
</dbReference>
<proteinExistence type="inferred from homology"/>
<dbReference type="Pfam" id="PF00202">
    <property type="entry name" value="Aminotran_3"/>
    <property type="match status" value="1"/>
</dbReference>
<dbReference type="PANTHER" id="PTHR45688">
    <property type="match status" value="1"/>
</dbReference>
<sequence length="470" mass="49559">MADERAADGTADNEFWRDVRRHVVRYGGAFTPEIIDRAEGSYVYTEDGRRILDFTSGQMSAILGHAHPAIVDTVRRQVGTLDHLFSGMLSRPVVELSRRLAASLDKAAAGVEAGAHGAAAVGGPVGAPDGGGPLTKVLLLTTGAESNEAAVRMAKLVTGGHEIVSFAGSWHGMTQAAAAATYSAGRKGYGPNVPGNIAIPTPNAYRPDFTTADGSHDWRRQLDLAFDLVDAQSVGSLAACLVEPILSSGGVIEPPVGYFAALLRKCRERGMLLILDEAQTGLCRTGTWYAFQRDGVVPDILTLSKTLGAGLPLAAVVTSAEIEERAHERGYLFYTTHVSDPLVAAVGNTVLDVLERDQLDVRAGVLGGRLREGLLEIQRRHPVVGDVRGRGLLQGIELRDQDAGAGSAGADRIGAAVTRRCLELGLHVNVVQLPGMGGTFRIAPPLTSTDEEIGRGLEMLDQAIGDVSPG</sequence>
<accession>A0ABV9VK31</accession>
<evidence type="ECO:0000313" key="4">
    <source>
        <dbReference type="EMBL" id="MFC4996449.1"/>
    </source>
</evidence>
<gene>
    <name evidence="4" type="ORF">ACFPIJ_01265</name>
</gene>
<dbReference type="GO" id="GO:0008483">
    <property type="term" value="F:transaminase activity"/>
    <property type="evidence" value="ECO:0007669"/>
    <property type="project" value="UniProtKB-KW"/>
</dbReference>
<dbReference type="Proteomes" id="UP001595912">
    <property type="component" value="Unassembled WGS sequence"/>
</dbReference>
<keyword evidence="5" id="KW-1185">Reference proteome</keyword>
<reference evidence="5" key="1">
    <citation type="journal article" date="2019" name="Int. J. Syst. Evol. Microbiol.">
        <title>The Global Catalogue of Microorganisms (GCM) 10K type strain sequencing project: providing services to taxonomists for standard genome sequencing and annotation.</title>
        <authorList>
            <consortium name="The Broad Institute Genomics Platform"/>
            <consortium name="The Broad Institute Genome Sequencing Center for Infectious Disease"/>
            <person name="Wu L."/>
            <person name="Ma J."/>
        </authorList>
    </citation>
    <scope>NUCLEOTIDE SEQUENCE [LARGE SCALE GENOMIC DNA]</scope>
    <source>
        <strain evidence="5">CGMCC 4.7152</strain>
    </source>
</reference>
<dbReference type="Gene3D" id="3.90.1150.10">
    <property type="entry name" value="Aspartate Aminotransferase, domain 1"/>
    <property type="match status" value="1"/>
</dbReference>
<dbReference type="InterPro" id="IPR015424">
    <property type="entry name" value="PyrdxlP-dep_Trfase"/>
</dbReference>
<organism evidence="4 5">
    <name type="scientific">Dactylosporangium cerinum</name>
    <dbReference type="NCBI Taxonomy" id="1434730"/>
    <lineage>
        <taxon>Bacteria</taxon>
        <taxon>Bacillati</taxon>
        <taxon>Actinomycetota</taxon>
        <taxon>Actinomycetes</taxon>
        <taxon>Micromonosporales</taxon>
        <taxon>Micromonosporaceae</taxon>
        <taxon>Dactylosporangium</taxon>
    </lineage>
</organism>
<evidence type="ECO:0000256" key="1">
    <source>
        <dbReference type="ARBA" id="ARBA00008954"/>
    </source>
</evidence>
<dbReference type="Gene3D" id="3.40.640.10">
    <property type="entry name" value="Type I PLP-dependent aspartate aminotransferase-like (Major domain)"/>
    <property type="match status" value="1"/>
</dbReference>
<dbReference type="PANTHER" id="PTHR45688:SF13">
    <property type="entry name" value="ALANINE--GLYOXYLATE AMINOTRANSFERASE 2-LIKE"/>
    <property type="match status" value="1"/>
</dbReference>
<evidence type="ECO:0000313" key="5">
    <source>
        <dbReference type="Proteomes" id="UP001595912"/>
    </source>
</evidence>
<dbReference type="RefSeq" id="WP_380112653.1">
    <property type="nucleotide sequence ID" value="NZ_JBHSIU010000004.1"/>
</dbReference>
<dbReference type="EMBL" id="JBHSIU010000004">
    <property type="protein sequence ID" value="MFC4996449.1"/>
    <property type="molecule type" value="Genomic_DNA"/>
</dbReference>
<dbReference type="PROSITE" id="PS00600">
    <property type="entry name" value="AA_TRANSFER_CLASS_3"/>
    <property type="match status" value="1"/>
</dbReference>
<comment type="similarity">
    <text evidence="1 3">Belongs to the class-III pyridoxal-phosphate-dependent aminotransferase family.</text>
</comment>
<dbReference type="CDD" id="cd00610">
    <property type="entry name" value="OAT_like"/>
    <property type="match status" value="1"/>
</dbReference>